<keyword evidence="1" id="KW-0805">Transcription regulation</keyword>
<evidence type="ECO:0000256" key="4">
    <source>
        <dbReference type="PROSITE-ProRule" id="PRU00335"/>
    </source>
</evidence>
<evidence type="ECO:0000256" key="2">
    <source>
        <dbReference type="ARBA" id="ARBA00023125"/>
    </source>
</evidence>
<sequence>MENENRKSALILDSALPVFARYGFQKTTMADIARATGISRASLYLAFNSKEELFRAGSARAHERTMSEVEAALGRTGNVVDRIAAAISAFQEGLIAPFSKSDNAKELFDTNLKLAKDITIAARSKLLDLLANVLAAAQAQGEIDLKALEVSPADLAALIAAAMDGIKHSFSADGRSDDALRLLMRVLSVALKPEEKNADGTTG</sequence>
<dbReference type="PROSITE" id="PS50977">
    <property type="entry name" value="HTH_TETR_2"/>
    <property type="match status" value="1"/>
</dbReference>
<keyword evidence="7" id="KW-1185">Reference proteome</keyword>
<dbReference type="InterPro" id="IPR001647">
    <property type="entry name" value="HTH_TetR"/>
</dbReference>
<keyword evidence="3" id="KW-0804">Transcription</keyword>
<comment type="caution">
    <text evidence="6">The sequence shown here is derived from an EMBL/GenBank/DDBJ whole genome shotgun (WGS) entry which is preliminary data.</text>
</comment>
<dbReference type="PANTHER" id="PTHR47506">
    <property type="entry name" value="TRANSCRIPTIONAL REGULATORY PROTEIN"/>
    <property type="match status" value="1"/>
</dbReference>
<feature type="domain" description="HTH tetR-type" evidence="5">
    <location>
        <begin position="5"/>
        <end position="65"/>
    </location>
</feature>
<name>A0AAW4FKP3_9HYPH</name>
<accession>A0AAW4FKP3</accession>
<dbReference type="GO" id="GO:0003677">
    <property type="term" value="F:DNA binding"/>
    <property type="evidence" value="ECO:0007669"/>
    <property type="project" value="UniProtKB-UniRule"/>
</dbReference>
<organism evidence="6 7">
    <name type="scientific">Ensifer canadensis</name>
    <dbReference type="NCBI Taxonomy" id="555315"/>
    <lineage>
        <taxon>Bacteria</taxon>
        <taxon>Pseudomonadati</taxon>
        <taxon>Pseudomonadota</taxon>
        <taxon>Alphaproteobacteria</taxon>
        <taxon>Hyphomicrobiales</taxon>
        <taxon>Rhizobiaceae</taxon>
        <taxon>Sinorhizobium/Ensifer group</taxon>
        <taxon>Ensifer</taxon>
    </lineage>
</organism>
<evidence type="ECO:0000256" key="1">
    <source>
        <dbReference type="ARBA" id="ARBA00023015"/>
    </source>
</evidence>
<evidence type="ECO:0000313" key="7">
    <source>
        <dbReference type="Proteomes" id="UP000744980"/>
    </source>
</evidence>
<evidence type="ECO:0000256" key="3">
    <source>
        <dbReference type="ARBA" id="ARBA00023163"/>
    </source>
</evidence>
<dbReference type="EMBL" id="WXFA01000011">
    <property type="protein sequence ID" value="MBM3092732.1"/>
    <property type="molecule type" value="Genomic_DNA"/>
</dbReference>
<reference evidence="6 7" key="1">
    <citation type="submission" date="2020-01" db="EMBL/GenBank/DDBJ databases">
        <title>Draft genome assembly of Ensifer adhaerens T173.</title>
        <authorList>
            <person name="Craig J.E."/>
            <person name="Stinchcombe J.R."/>
        </authorList>
    </citation>
    <scope>NUCLEOTIDE SEQUENCE [LARGE SCALE GENOMIC DNA]</scope>
    <source>
        <strain evidence="6 7">T173</strain>
    </source>
</reference>
<dbReference type="RefSeq" id="WP_057213673.1">
    <property type="nucleotide sequence ID" value="NZ_CP083373.1"/>
</dbReference>
<dbReference type="PROSITE" id="PS01081">
    <property type="entry name" value="HTH_TETR_1"/>
    <property type="match status" value="1"/>
</dbReference>
<dbReference type="PANTHER" id="PTHR47506:SF1">
    <property type="entry name" value="HTH-TYPE TRANSCRIPTIONAL REGULATOR YJDC"/>
    <property type="match status" value="1"/>
</dbReference>
<dbReference type="Gene3D" id="1.10.10.60">
    <property type="entry name" value="Homeodomain-like"/>
    <property type="match status" value="1"/>
</dbReference>
<dbReference type="Gene3D" id="1.10.357.10">
    <property type="entry name" value="Tetracycline Repressor, domain 2"/>
    <property type="match status" value="1"/>
</dbReference>
<dbReference type="SUPFAM" id="SSF46689">
    <property type="entry name" value="Homeodomain-like"/>
    <property type="match status" value="1"/>
</dbReference>
<protein>
    <submittedName>
        <fullName evidence="6">TetR family transcriptional regulator</fullName>
    </submittedName>
</protein>
<dbReference type="Proteomes" id="UP000744980">
    <property type="component" value="Unassembled WGS sequence"/>
</dbReference>
<dbReference type="PRINTS" id="PR00455">
    <property type="entry name" value="HTHTETR"/>
</dbReference>
<dbReference type="InterPro" id="IPR023772">
    <property type="entry name" value="DNA-bd_HTH_TetR-type_CS"/>
</dbReference>
<gene>
    <name evidence="6" type="ORF">GFB56_18225</name>
</gene>
<keyword evidence="2 4" id="KW-0238">DNA-binding</keyword>
<evidence type="ECO:0000259" key="5">
    <source>
        <dbReference type="PROSITE" id="PS50977"/>
    </source>
</evidence>
<evidence type="ECO:0000313" key="6">
    <source>
        <dbReference type="EMBL" id="MBM3092732.1"/>
    </source>
</evidence>
<feature type="DNA-binding region" description="H-T-H motif" evidence="4">
    <location>
        <begin position="28"/>
        <end position="47"/>
    </location>
</feature>
<dbReference type="InterPro" id="IPR009057">
    <property type="entry name" value="Homeodomain-like_sf"/>
</dbReference>
<dbReference type="Pfam" id="PF00440">
    <property type="entry name" value="TetR_N"/>
    <property type="match status" value="1"/>
</dbReference>
<dbReference type="AlphaFoldDB" id="A0AAW4FKP3"/>
<proteinExistence type="predicted"/>